<sequence length="274" mass="28337">MTAAPLVQGSFADVTAVQPAGDGGWRASLDPRWTIAGRPNGGYLLAIIGRAAVAASERPHTLSASVQYLRPPAPGPVQLRTEVLRSGRSATHVRAQLSQDGDACVESLLVTGRLDEPGTPSGWNAPDAPAPPAPSRDAVRVASVTPDGTRAPIMDEVTIDLDHGTAGFATGAPSGRGEIAGRITLPGDDPFDDCGLLYAVDALPPAAFTVATTGWVPTISMNIYVRALPTPGPVHVRCSSAVIDGGRVDETCWIHDSSGRLVAQGSQLAGIRYP</sequence>
<organism evidence="4 5">
    <name type="scientific">Pseudonocardia parietis</name>
    <dbReference type="NCBI Taxonomy" id="570936"/>
    <lineage>
        <taxon>Bacteria</taxon>
        <taxon>Bacillati</taxon>
        <taxon>Actinomycetota</taxon>
        <taxon>Actinomycetes</taxon>
        <taxon>Pseudonocardiales</taxon>
        <taxon>Pseudonocardiaceae</taxon>
        <taxon>Pseudonocardia</taxon>
    </lineage>
</organism>
<accession>A0ABS4VL07</accession>
<dbReference type="Pfam" id="PF20789">
    <property type="entry name" value="4HBT_3C"/>
    <property type="match status" value="1"/>
</dbReference>
<dbReference type="SUPFAM" id="SSF54637">
    <property type="entry name" value="Thioesterase/thiol ester dehydrase-isomerase"/>
    <property type="match status" value="2"/>
</dbReference>
<keyword evidence="5" id="KW-1185">Reference proteome</keyword>
<dbReference type="EMBL" id="JAGINU010000001">
    <property type="protein sequence ID" value="MBP2364611.1"/>
    <property type="molecule type" value="Genomic_DNA"/>
</dbReference>
<evidence type="ECO:0000313" key="4">
    <source>
        <dbReference type="EMBL" id="MBP2364611.1"/>
    </source>
</evidence>
<dbReference type="Gene3D" id="2.40.160.210">
    <property type="entry name" value="Acyl-CoA thioesterase, double hotdog domain"/>
    <property type="match status" value="1"/>
</dbReference>
<dbReference type="InterPro" id="IPR052389">
    <property type="entry name" value="Sec_Metab_Biosynth-Assoc"/>
</dbReference>
<evidence type="ECO:0000313" key="5">
    <source>
        <dbReference type="Proteomes" id="UP001519295"/>
    </source>
</evidence>
<reference evidence="4 5" key="1">
    <citation type="submission" date="2021-03" db="EMBL/GenBank/DDBJ databases">
        <title>Sequencing the genomes of 1000 actinobacteria strains.</title>
        <authorList>
            <person name="Klenk H.-P."/>
        </authorList>
    </citation>
    <scope>NUCLEOTIDE SEQUENCE [LARGE SCALE GENOMIC DNA]</scope>
    <source>
        <strain evidence="4 5">DSM 45256</strain>
    </source>
</reference>
<dbReference type="PANTHER" id="PTHR38110:SF1">
    <property type="entry name" value="THIOESTERASE DOMAIN-CONTAINING PROTEIN"/>
    <property type="match status" value="1"/>
</dbReference>
<feature type="domain" description="Acyl-CoA thioesterase-like N-terminal HotDog" evidence="2">
    <location>
        <begin position="30"/>
        <end position="110"/>
    </location>
</feature>
<proteinExistence type="predicted"/>
<evidence type="ECO:0008006" key="6">
    <source>
        <dbReference type="Google" id="ProtNLM"/>
    </source>
</evidence>
<comment type="caution">
    <text evidence="4">The sequence shown here is derived from an EMBL/GenBank/DDBJ whole genome shotgun (WGS) entry which is preliminary data.</text>
</comment>
<evidence type="ECO:0000256" key="1">
    <source>
        <dbReference type="SAM" id="MobiDB-lite"/>
    </source>
</evidence>
<dbReference type="InterPro" id="IPR049450">
    <property type="entry name" value="ACOT8-like_C"/>
</dbReference>
<dbReference type="Proteomes" id="UP001519295">
    <property type="component" value="Unassembled WGS sequence"/>
</dbReference>
<dbReference type="CDD" id="cd03440">
    <property type="entry name" value="hot_dog"/>
    <property type="match status" value="1"/>
</dbReference>
<dbReference type="InterPro" id="IPR049449">
    <property type="entry name" value="TesB_ACOT8-like_N"/>
</dbReference>
<dbReference type="Pfam" id="PF13622">
    <property type="entry name" value="4HBT_3"/>
    <property type="match status" value="1"/>
</dbReference>
<dbReference type="InterPro" id="IPR042171">
    <property type="entry name" value="Acyl-CoA_hotdog"/>
</dbReference>
<gene>
    <name evidence="4" type="ORF">JOF36_000307</name>
</gene>
<name>A0ABS4VL07_9PSEU</name>
<evidence type="ECO:0000259" key="3">
    <source>
        <dbReference type="Pfam" id="PF20789"/>
    </source>
</evidence>
<protein>
    <recommendedName>
        <fullName evidence="6">Thioesterase superfamily protein</fullName>
    </recommendedName>
</protein>
<feature type="domain" description="Acyl-CoA thioesterase-like C-terminal" evidence="3">
    <location>
        <begin position="147"/>
        <end position="269"/>
    </location>
</feature>
<dbReference type="PANTHER" id="PTHR38110">
    <property type="entry name" value="CHROMOSOME 23, WHOLE GENOME SHOTGUN SEQUENCE"/>
    <property type="match status" value="1"/>
</dbReference>
<dbReference type="InterPro" id="IPR029069">
    <property type="entry name" value="HotDog_dom_sf"/>
</dbReference>
<feature type="region of interest" description="Disordered" evidence="1">
    <location>
        <begin position="115"/>
        <end position="136"/>
    </location>
</feature>
<dbReference type="RefSeq" id="WP_210024637.1">
    <property type="nucleotide sequence ID" value="NZ_JAGINU010000001.1"/>
</dbReference>
<evidence type="ECO:0000259" key="2">
    <source>
        <dbReference type="Pfam" id="PF13622"/>
    </source>
</evidence>